<evidence type="ECO:0000313" key="5">
    <source>
        <dbReference type="Proteomes" id="UP000500953"/>
    </source>
</evidence>
<dbReference type="PANTHER" id="PTHR34823">
    <property type="entry name" value="GLCNAC-BINDING PROTEIN A"/>
    <property type="match status" value="1"/>
</dbReference>
<accession>A0A6G9Z8K1</accession>
<dbReference type="AlphaFoldDB" id="A0A6G9Z8K1"/>
<feature type="compositionally biased region" description="Basic and acidic residues" evidence="2">
    <location>
        <begin position="40"/>
        <end position="56"/>
    </location>
</feature>
<organism evidence="4 5">
    <name type="scientific">Nocardia terpenica</name>
    <dbReference type="NCBI Taxonomy" id="455432"/>
    <lineage>
        <taxon>Bacteria</taxon>
        <taxon>Bacillati</taxon>
        <taxon>Actinomycetota</taxon>
        <taxon>Actinomycetes</taxon>
        <taxon>Mycobacteriales</taxon>
        <taxon>Nocardiaceae</taxon>
        <taxon>Nocardia</taxon>
    </lineage>
</organism>
<dbReference type="Proteomes" id="UP000500953">
    <property type="component" value="Chromosome"/>
</dbReference>
<dbReference type="CDD" id="cd21177">
    <property type="entry name" value="LPMO_AA10"/>
    <property type="match status" value="1"/>
</dbReference>
<sequence length="227" mass="24952">MRVTTPPARSESADLAAFVRDGLDAAKFFPAVIGGLTDQFRPEDVPSADDPGRTPPRDGAVASTGQPNARILDEPGAVRWQRYAVGSGDMITVRWSADAPRKVRRFNFFCTHPDWDPEQPLSRLQLRTHPADEFTCTVYGGTAPQSPAILGYHDPACRPFHTEVTACRAYWDPEAAKPFQDGGMLPATDEQFSLPLPHRTGYHALLCTCEVADTGLAFYSVIDLDFE</sequence>
<proteinExistence type="predicted"/>
<dbReference type="Gene3D" id="2.70.50.50">
    <property type="entry name" value="chitin-binding protein cbp21"/>
    <property type="match status" value="1"/>
</dbReference>
<dbReference type="Pfam" id="PF03067">
    <property type="entry name" value="LPMO_10"/>
    <property type="match status" value="1"/>
</dbReference>
<protein>
    <recommendedName>
        <fullName evidence="3">Chitin-binding type-4 domain-containing protein</fullName>
    </recommendedName>
</protein>
<dbReference type="InterPro" id="IPR051024">
    <property type="entry name" value="GlcNAc_Chitin_IntDeg"/>
</dbReference>
<feature type="domain" description="Chitin-binding type-4" evidence="3">
    <location>
        <begin position="34"/>
        <end position="224"/>
    </location>
</feature>
<keyword evidence="1" id="KW-0732">Signal</keyword>
<dbReference type="InterPro" id="IPR004302">
    <property type="entry name" value="Cellulose/chitin-bd_N"/>
</dbReference>
<feature type="region of interest" description="Disordered" evidence="2">
    <location>
        <begin position="39"/>
        <end position="68"/>
    </location>
</feature>
<name>A0A6G9Z8K1_9NOCA</name>
<dbReference type="SUPFAM" id="SSF81296">
    <property type="entry name" value="E set domains"/>
    <property type="match status" value="1"/>
</dbReference>
<dbReference type="PANTHER" id="PTHR34823:SF1">
    <property type="entry name" value="CHITIN-BINDING TYPE-4 DOMAIN-CONTAINING PROTEIN"/>
    <property type="match status" value="1"/>
</dbReference>
<evidence type="ECO:0000256" key="2">
    <source>
        <dbReference type="SAM" id="MobiDB-lite"/>
    </source>
</evidence>
<reference evidence="4 5" key="1">
    <citation type="journal article" date="2019" name="ACS Chem. Biol.">
        <title>Identification and Mobilization of a Cryptic Antibiotic Biosynthesis Gene Locus from a Human-Pathogenic Nocardia Isolate.</title>
        <authorList>
            <person name="Herisse M."/>
            <person name="Ishida K."/>
            <person name="Porter J.L."/>
            <person name="Howden B."/>
            <person name="Hertweck C."/>
            <person name="Stinear T.P."/>
            <person name="Pidot S.J."/>
        </authorList>
    </citation>
    <scope>NUCLEOTIDE SEQUENCE [LARGE SCALE GENOMIC DNA]</scope>
    <source>
        <strain evidence="4 5">AUSMDU00012715</strain>
    </source>
</reference>
<gene>
    <name evidence="4" type="ORF">F6W96_30085</name>
</gene>
<evidence type="ECO:0000313" key="4">
    <source>
        <dbReference type="EMBL" id="QIS21955.1"/>
    </source>
</evidence>
<dbReference type="EMBL" id="CP046173">
    <property type="protein sequence ID" value="QIS21955.1"/>
    <property type="molecule type" value="Genomic_DNA"/>
</dbReference>
<evidence type="ECO:0000256" key="1">
    <source>
        <dbReference type="ARBA" id="ARBA00022729"/>
    </source>
</evidence>
<dbReference type="InterPro" id="IPR014756">
    <property type="entry name" value="Ig_E-set"/>
</dbReference>
<evidence type="ECO:0000259" key="3">
    <source>
        <dbReference type="Pfam" id="PF03067"/>
    </source>
</evidence>